<evidence type="ECO:0000256" key="5">
    <source>
        <dbReference type="ARBA" id="ARBA00023211"/>
    </source>
</evidence>
<dbReference type="InterPro" id="IPR011992">
    <property type="entry name" value="EF-hand-dom_pair"/>
</dbReference>
<comment type="similarity">
    <text evidence="2">Belongs to the PPP phosphatase family.</text>
</comment>
<dbReference type="GO" id="GO:0005509">
    <property type="term" value="F:calcium ion binding"/>
    <property type="evidence" value="ECO:0007669"/>
    <property type="project" value="InterPro"/>
</dbReference>
<name>A0A183IQW9_9BILA</name>
<evidence type="ECO:0000256" key="2">
    <source>
        <dbReference type="ARBA" id="ARBA00008294"/>
    </source>
</evidence>
<organism evidence="9">
    <name type="scientific">Soboliphyme baturini</name>
    <dbReference type="NCBI Taxonomy" id="241478"/>
    <lineage>
        <taxon>Eukaryota</taxon>
        <taxon>Metazoa</taxon>
        <taxon>Ecdysozoa</taxon>
        <taxon>Nematoda</taxon>
        <taxon>Enoplea</taxon>
        <taxon>Dorylaimia</taxon>
        <taxon>Dioctophymatida</taxon>
        <taxon>Dioctophymatoidea</taxon>
        <taxon>Soboliphymatidae</taxon>
        <taxon>Soboliphyme</taxon>
    </lineage>
</organism>
<dbReference type="PANTHER" id="PTHR45668">
    <property type="entry name" value="SERINE/THREONINE-PROTEIN PHOSPHATASE 5-RELATED"/>
    <property type="match status" value="1"/>
</dbReference>
<dbReference type="SUPFAM" id="SSF47473">
    <property type="entry name" value="EF-hand"/>
    <property type="match status" value="1"/>
</dbReference>
<dbReference type="InterPro" id="IPR004843">
    <property type="entry name" value="Calcineurin-like_PHP"/>
</dbReference>
<evidence type="ECO:0000259" key="6">
    <source>
        <dbReference type="PROSITE" id="PS50222"/>
    </source>
</evidence>
<keyword evidence="3" id="KW-0479">Metal-binding</keyword>
<comment type="cofactor">
    <cofactor evidence="1">
        <name>Mn(2+)</name>
        <dbReference type="ChEBI" id="CHEBI:29035"/>
    </cofactor>
</comment>
<dbReference type="PRINTS" id="PR00114">
    <property type="entry name" value="STPHPHTASE"/>
</dbReference>
<dbReference type="PROSITE" id="PS50222">
    <property type="entry name" value="EF_HAND_2"/>
    <property type="match status" value="2"/>
</dbReference>
<evidence type="ECO:0000256" key="3">
    <source>
        <dbReference type="ARBA" id="ARBA00022723"/>
    </source>
</evidence>
<dbReference type="Gene3D" id="3.60.21.10">
    <property type="match status" value="1"/>
</dbReference>
<reference evidence="7 8" key="2">
    <citation type="submission" date="2018-11" db="EMBL/GenBank/DDBJ databases">
        <authorList>
            <consortium name="Pathogen Informatics"/>
        </authorList>
    </citation>
    <scope>NUCLEOTIDE SEQUENCE [LARGE SCALE GENOMIC DNA]</scope>
</reference>
<keyword evidence="4" id="KW-0106">Calcium</keyword>
<gene>
    <name evidence="7" type="ORF">SBAD_LOCUS6016</name>
</gene>
<keyword evidence="8" id="KW-1185">Reference proteome</keyword>
<protein>
    <submittedName>
        <fullName evidence="9">EF-hand domain-containing protein</fullName>
    </submittedName>
</protein>
<dbReference type="CDD" id="cd00051">
    <property type="entry name" value="EFh"/>
    <property type="match status" value="1"/>
</dbReference>
<sequence length="423" mass="48441">MVLDAFYSAFSWLPVATIVNKSVFIVHGGISENTDLEAISLIDRSKYKSFLISPYEWQSSPRTVQNEMKLLTDLFWSDPQTKNGIASNVSRGAGVCYGPNVTQSFLEKNKLKLLIRSHECVVDGYEYCQQNQVLTVFSASNYYATGSNKGAYVKLIGPELEPHFVQYVGSKSYAKTQFYVNTFCDILCEVTKLCLPWHMIVGSIARKTRNGKFVYYKTILEGCDVYLRMNERNPKILEAIYKNSDLLESVFRFMDKDSSGYITLDEFEDTCLLLNKYSNSQLTKSAIRSIANTMDINKDGSIDLNEFFEAFRMANLVYFALRMEREIVPGRLKLKKPIKKSKKKINDVAKVSVAAVAPTGRVVEPVVRKTKSEIAFEQRWKELQMQRIIKKAQSSHREKVEQFNQYLDSLTELNDIPKVSWTK</sequence>
<feature type="domain" description="EF-hand" evidence="6">
    <location>
        <begin position="282"/>
        <end position="317"/>
    </location>
</feature>
<dbReference type="EMBL" id="UZAM01009419">
    <property type="protein sequence ID" value="VDP08963.1"/>
    <property type="molecule type" value="Genomic_DNA"/>
</dbReference>
<evidence type="ECO:0000313" key="7">
    <source>
        <dbReference type="EMBL" id="VDP08963.1"/>
    </source>
</evidence>
<dbReference type="PROSITE" id="PS00018">
    <property type="entry name" value="EF_HAND_1"/>
    <property type="match status" value="2"/>
</dbReference>
<dbReference type="InterPro" id="IPR002048">
    <property type="entry name" value="EF_hand_dom"/>
</dbReference>
<evidence type="ECO:0000313" key="9">
    <source>
        <dbReference type="WBParaSite" id="SBAD_0000625101-mRNA-1"/>
    </source>
</evidence>
<dbReference type="PANTHER" id="PTHR45668:SF3">
    <property type="entry name" value="SERINE_THREONINE-PROTEIN PHOSPHATASE RDGC"/>
    <property type="match status" value="1"/>
</dbReference>
<dbReference type="SMART" id="SM00156">
    <property type="entry name" value="PP2Ac"/>
    <property type="match status" value="1"/>
</dbReference>
<dbReference type="OrthoDB" id="5919310at2759"/>
<dbReference type="InterPro" id="IPR006186">
    <property type="entry name" value="Ser/Thr-sp_prot-phosphatase"/>
</dbReference>
<evidence type="ECO:0000256" key="1">
    <source>
        <dbReference type="ARBA" id="ARBA00001936"/>
    </source>
</evidence>
<feature type="domain" description="EF-hand" evidence="6">
    <location>
        <begin position="242"/>
        <end position="277"/>
    </location>
</feature>
<evidence type="ECO:0000313" key="8">
    <source>
        <dbReference type="Proteomes" id="UP000270296"/>
    </source>
</evidence>
<dbReference type="Proteomes" id="UP000270296">
    <property type="component" value="Unassembled WGS sequence"/>
</dbReference>
<dbReference type="SMART" id="SM00054">
    <property type="entry name" value="EFh"/>
    <property type="match status" value="2"/>
</dbReference>
<dbReference type="WBParaSite" id="SBAD_0000625101-mRNA-1">
    <property type="protein sequence ID" value="SBAD_0000625101-mRNA-1"/>
    <property type="gene ID" value="SBAD_0000625101"/>
</dbReference>
<dbReference type="InterPro" id="IPR051134">
    <property type="entry name" value="PPP_phosphatase"/>
</dbReference>
<dbReference type="AlphaFoldDB" id="A0A183IQW9"/>
<keyword evidence="5" id="KW-0464">Manganese</keyword>
<evidence type="ECO:0000256" key="4">
    <source>
        <dbReference type="ARBA" id="ARBA00022837"/>
    </source>
</evidence>
<dbReference type="Gene3D" id="1.10.238.10">
    <property type="entry name" value="EF-hand"/>
    <property type="match status" value="1"/>
</dbReference>
<dbReference type="Pfam" id="PF13499">
    <property type="entry name" value="EF-hand_7"/>
    <property type="match status" value="1"/>
</dbReference>
<dbReference type="InterPro" id="IPR018247">
    <property type="entry name" value="EF_Hand_1_Ca_BS"/>
</dbReference>
<dbReference type="GO" id="GO:0016787">
    <property type="term" value="F:hydrolase activity"/>
    <property type="evidence" value="ECO:0007669"/>
    <property type="project" value="InterPro"/>
</dbReference>
<dbReference type="SUPFAM" id="SSF56300">
    <property type="entry name" value="Metallo-dependent phosphatases"/>
    <property type="match status" value="1"/>
</dbReference>
<dbReference type="Pfam" id="PF00149">
    <property type="entry name" value="Metallophos"/>
    <property type="match status" value="1"/>
</dbReference>
<dbReference type="InterPro" id="IPR029052">
    <property type="entry name" value="Metallo-depent_PP-like"/>
</dbReference>
<reference evidence="9" key="1">
    <citation type="submission" date="2016-06" db="UniProtKB">
        <authorList>
            <consortium name="WormBaseParasite"/>
        </authorList>
    </citation>
    <scope>IDENTIFICATION</scope>
</reference>
<accession>A0A183IQW9</accession>
<proteinExistence type="inferred from homology"/>